<dbReference type="Proteomes" id="UP000004221">
    <property type="component" value="Unassembled WGS sequence"/>
</dbReference>
<keyword evidence="3" id="KW-1185">Reference proteome</keyword>
<sequence length="290" mass="30916">MSSRRRAAASPLVLFAGVVGALTLLYPFLLPALGSPERIAGHGILVPVLFSLLAVVCLLTIVLDVQRGVTGLGASGSKMIALLGVLVAADASLRLIPSLLGASPVFLLIILAGFAYGADVGFLMGALTLLVSAFITGGLGPWLPFQMLAAGWIGLTAGWLPRLDGWREIALLAVFGAVWGFLFGAIMNLWSWPFAAPGLQAQAGLYWVPGMSANETLGTYGRFYLVTSLFYDLFRAVGNVVLVLLLARPVLALLDRFRDRFTWQPWVSFDDDAGQARAALKTPRSRNEVG</sequence>
<dbReference type="InterPro" id="IPR017196">
    <property type="entry name" value="ECF_substrate-spec_UCP037395"/>
</dbReference>
<feature type="transmembrane region" description="Helical" evidence="1">
    <location>
        <begin position="121"/>
        <end position="139"/>
    </location>
</feature>
<gene>
    <name evidence="2" type="ORF">NITHO_4320002</name>
</gene>
<keyword evidence="1" id="KW-1133">Transmembrane helix</keyword>
<feature type="transmembrane region" description="Helical" evidence="1">
    <location>
        <begin position="39"/>
        <end position="62"/>
    </location>
</feature>
<protein>
    <submittedName>
        <fullName evidence="2">Integral membrane protein</fullName>
    </submittedName>
</protein>
<reference evidence="2 3" key="1">
    <citation type="journal article" date="2012" name="ISME J.">
        <title>Nitrification expanded: discovery, physiology and genomics of a nitrite-oxidizing bacterium from the phylum Chloroflexi.</title>
        <authorList>
            <person name="Sorokin D.Y."/>
            <person name="Lucker S."/>
            <person name="Vejmelkova D."/>
            <person name="Kostrikina N.A."/>
            <person name="Kleerebezem R."/>
            <person name="Rijpstra W.I."/>
            <person name="Damste J.S."/>
            <person name="Le Paslier D."/>
            <person name="Muyzer G."/>
            <person name="Wagner M."/>
            <person name="van Loosdrecht M.C."/>
            <person name="Daims H."/>
        </authorList>
    </citation>
    <scope>NUCLEOTIDE SEQUENCE [LARGE SCALE GENOMIC DNA]</scope>
    <source>
        <strain evidence="3">none</strain>
    </source>
</reference>
<keyword evidence="1" id="KW-0812">Transmembrane</keyword>
<dbReference type="GO" id="GO:0022857">
    <property type="term" value="F:transmembrane transporter activity"/>
    <property type="evidence" value="ECO:0007669"/>
    <property type="project" value="InterPro"/>
</dbReference>
<feature type="transmembrane region" description="Helical" evidence="1">
    <location>
        <begin position="12"/>
        <end position="33"/>
    </location>
</feature>
<dbReference type="EMBL" id="CAGS01000371">
    <property type="protein sequence ID" value="CCF85000.1"/>
    <property type="molecule type" value="Genomic_DNA"/>
</dbReference>
<evidence type="ECO:0000313" key="3">
    <source>
        <dbReference type="Proteomes" id="UP000004221"/>
    </source>
</evidence>
<comment type="caution">
    <text evidence="2">The sequence shown here is derived from an EMBL/GenBank/DDBJ whole genome shotgun (WGS) entry which is preliminary data.</text>
</comment>
<name>I4EJY8_9BACT</name>
<feature type="transmembrane region" description="Helical" evidence="1">
    <location>
        <begin position="233"/>
        <end position="254"/>
    </location>
</feature>
<dbReference type="InterPro" id="IPR024529">
    <property type="entry name" value="ECF_trnsprt_substrate-spec"/>
</dbReference>
<dbReference type="Gene3D" id="1.10.1760.20">
    <property type="match status" value="1"/>
</dbReference>
<evidence type="ECO:0000313" key="2">
    <source>
        <dbReference type="EMBL" id="CCF85000.1"/>
    </source>
</evidence>
<proteinExistence type="predicted"/>
<accession>I4EJY8</accession>
<feature type="transmembrane region" description="Helical" evidence="1">
    <location>
        <begin position="169"/>
        <end position="190"/>
    </location>
</feature>
<dbReference type="PIRSF" id="PIRSF037395">
    <property type="entry name" value="UCP037395_ABCper"/>
    <property type="match status" value="1"/>
</dbReference>
<dbReference type="AlphaFoldDB" id="I4EJY8"/>
<dbReference type="RefSeq" id="WP_008479600.1">
    <property type="nucleotide sequence ID" value="NZ_CAGS01000371.1"/>
</dbReference>
<organism evidence="2 3">
    <name type="scientific">Nitrolancea hollandica Lb</name>
    <dbReference type="NCBI Taxonomy" id="1129897"/>
    <lineage>
        <taxon>Bacteria</taxon>
        <taxon>Pseudomonadati</taxon>
        <taxon>Thermomicrobiota</taxon>
        <taxon>Thermomicrobia</taxon>
        <taxon>Sphaerobacterales</taxon>
        <taxon>Sphaerobacterineae</taxon>
        <taxon>Sphaerobacteraceae</taxon>
        <taxon>Nitrolancea</taxon>
    </lineage>
</organism>
<dbReference type="OrthoDB" id="5185518at2"/>
<evidence type="ECO:0000256" key="1">
    <source>
        <dbReference type="SAM" id="Phobius"/>
    </source>
</evidence>
<feature type="transmembrane region" description="Helical" evidence="1">
    <location>
        <begin position="69"/>
        <end position="89"/>
    </location>
</feature>
<keyword evidence="1" id="KW-0472">Membrane</keyword>
<feature type="transmembrane region" description="Helical" evidence="1">
    <location>
        <begin position="95"/>
        <end position="114"/>
    </location>
</feature>
<dbReference type="Pfam" id="PF12822">
    <property type="entry name" value="ECF_trnsprt"/>
    <property type="match status" value="1"/>
</dbReference>